<reference evidence="3" key="1">
    <citation type="submission" date="2013-12" db="EMBL/GenBank/DDBJ databases">
        <authorList>
            <person name="Omoto C.K."/>
            <person name="Sibley D."/>
            <person name="Venepally P."/>
            <person name="Hadjithomas M."/>
            <person name="Karamycheva S."/>
            <person name="Brunk B."/>
            <person name="Roos D."/>
            <person name="Caler E."/>
            <person name="Lorenzi H."/>
        </authorList>
    </citation>
    <scope>NUCLEOTIDE SEQUENCE</scope>
</reference>
<sequence length="340" mass="37255">MGDSVEANEQLGGSSDKCSDPAPSAPPEAGESPVGLKCRPLRSSTDENDVRFAEQLQWINNATQTSLLGLNEPANGQANDEGGMYVDQCDDCPSDSWRKQTMKPNQSPIARLAMDPPAMDPSAMDPSAMAPPAMDQQQRSQALDSRPVDRAPRRGQLLHSVSAVVPASYQDSSGYDKRARQPRCLRHEGWQEGKTECRHHNGGQPEVYHRSCTLQPSLQVGSSLRDGMSFWEESSCERPSDFLRTNNWNDVDEKEARSDHAGQEVGRLNAKYAPPPTPRDVDPCMVPKFYLRVWLAVGEILVCCLGTVVALGIIGCPLIVVAILERQRLASLSVQVFTSP</sequence>
<dbReference type="EMBL" id="AFNH02000635">
    <property type="protein sequence ID" value="EZG64996.1"/>
    <property type="molecule type" value="Genomic_DNA"/>
</dbReference>
<dbReference type="GeneID" id="22913037"/>
<dbReference type="RefSeq" id="XP_011134115.1">
    <property type="nucleotide sequence ID" value="XM_011135813.1"/>
</dbReference>
<comment type="caution">
    <text evidence="3">The sequence shown here is derived from an EMBL/GenBank/DDBJ whole genome shotgun (WGS) entry which is preliminary data.</text>
</comment>
<feature type="compositionally biased region" description="Low complexity" evidence="1">
    <location>
        <begin position="113"/>
        <end position="135"/>
    </location>
</feature>
<dbReference type="VEuPathDB" id="CryptoDB:GNI_084560"/>
<evidence type="ECO:0000313" key="4">
    <source>
        <dbReference type="Proteomes" id="UP000019763"/>
    </source>
</evidence>
<keyword evidence="2" id="KW-0472">Membrane</keyword>
<evidence type="ECO:0000256" key="2">
    <source>
        <dbReference type="SAM" id="Phobius"/>
    </source>
</evidence>
<feature type="region of interest" description="Disordered" evidence="1">
    <location>
        <begin position="113"/>
        <end position="160"/>
    </location>
</feature>
<protein>
    <submittedName>
        <fullName evidence="3">Transmembrane protein</fullName>
    </submittedName>
</protein>
<organism evidence="3 4">
    <name type="scientific">Gregarina niphandrodes</name>
    <name type="common">Septate eugregarine</name>
    <dbReference type="NCBI Taxonomy" id="110365"/>
    <lineage>
        <taxon>Eukaryota</taxon>
        <taxon>Sar</taxon>
        <taxon>Alveolata</taxon>
        <taxon>Apicomplexa</taxon>
        <taxon>Conoidasida</taxon>
        <taxon>Gregarinasina</taxon>
        <taxon>Eugregarinorida</taxon>
        <taxon>Gregarinidae</taxon>
        <taxon>Gregarina</taxon>
    </lineage>
</organism>
<keyword evidence="4" id="KW-1185">Reference proteome</keyword>
<proteinExistence type="predicted"/>
<keyword evidence="2" id="KW-1133">Transmembrane helix</keyword>
<evidence type="ECO:0000256" key="1">
    <source>
        <dbReference type="SAM" id="MobiDB-lite"/>
    </source>
</evidence>
<dbReference type="Proteomes" id="UP000019763">
    <property type="component" value="Unassembled WGS sequence"/>
</dbReference>
<gene>
    <name evidence="3" type="ORF">GNI_084560</name>
</gene>
<accession>A0A023B628</accession>
<evidence type="ECO:0000313" key="3">
    <source>
        <dbReference type="EMBL" id="EZG64996.1"/>
    </source>
</evidence>
<name>A0A023B628_GRENI</name>
<keyword evidence="2 3" id="KW-0812">Transmembrane</keyword>
<dbReference type="AlphaFoldDB" id="A0A023B628"/>
<feature type="transmembrane region" description="Helical" evidence="2">
    <location>
        <begin position="293"/>
        <end position="324"/>
    </location>
</feature>
<feature type="region of interest" description="Disordered" evidence="1">
    <location>
        <begin position="1"/>
        <end position="46"/>
    </location>
</feature>